<dbReference type="PROSITE" id="PS50846">
    <property type="entry name" value="HMA_2"/>
    <property type="match status" value="1"/>
</dbReference>
<dbReference type="InterPro" id="IPR036163">
    <property type="entry name" value="HMA_dom_sf"/>
</dbReference>
<proteinExistence type="predicted"/>
<feature type="compositionally biased region" description="Pro residues" evidence="2">
    <location>
        <begin position="28"/>
        <end position="45"/>
    </location>
</feature>
<feature type="domain" description="HMA" evidence="3">
    <location>
        <begin position="117"/>
        <end position="180"/>
    </location>
</feature>
<evidence type="ECO:0000256" key="1">
    <source>
        <dbReference type="ARBA" id="ARBA00022723"/>
    </source>
</evidence>
<protein>
    <recommendedName>
        <fullName evidence="3">HMA domain-containing protein</fullName>
    </recommendedName>
</protein>
<accession>A0ABD3HVM6</accession>
<feature type="compositionally biased region" description="Basic and acidic residues" evidence="2">
    <location>
        <begin position="47"/>
        <end position="68"/>
    </location>
</feature>
<dbReference type="CDD" id="cd00371">
    <property type="entry name" value="HMA"/>
    <property type="match status" value="1"/>
</dbReference>
<dbReference type="Pfam" id="PF00403">
    <property type="entry name" value="HMA"/>
    <property type="match status" value="1"/>
</dbReference>
<gene>
    <name evidence="4" type="ORF">R1sor_007981</name>
</gene>
<dbReference type="PANTHER" id="PTHR22814:SF287">
    <property type="entry name" value="COPPER TRANSPORT PROTEIN ATX1"/>
    <property type="match status" value="1"/>
</dbReference>
<dbReference type="PANTHER" id="PTHR22814">
    <property type="entry name" value="COPPER TRANSPORT PROTEIN ATOX1-RELATED"/>
    <property type="match status" value="1"/>
</dbReference>
<dbReference type="AlphaFoldDB" id="A0ABD3HVM6"/>
<organism evidence="4 5">
    <name type="scientific">Riccia sorocarpa</name>
    <dbReference type="NCBI Taxonomy" id="122646"/>
    <lineage>
        <taxon>Eukaryota</taxon>
        <taxon>Viridiplantae</taxon>
        <taxon>Streptophyta</taxon>
        <taxon>Embryophyta</taxon>
        <taxon>Marchantiophyta</taxon>
        <taxon>Marchantiopsida</taxon>
        <taxon>Marchantiidae</taxon>
        <taxon>Marchantiales</taxon>
        <taxon>Ricciaceae</taxon>
        <taxon>Riccia</taxon>
    </lineage>
</organism>
<keyword evidence="1" id="KW-0479">Metal-binding</keyword>
<comment type="caution">
    <text evidence="4">The sequence shown here is derived from an EMBL/GenBank/DDBJ whole genome shotgun (WGS) entry which is preliminary data.</text>
</comment>
<keyword evidence="5" id="KW-1185">Reference proteome</keyword>
<dbReference type="EMBL" id="JBJQOH010000003">
    <property type="protein sequence ID" value="KAL3694330.1"/>
    <property type="molecule type" value="Genomic_DNA"/>
</dbReference>
<evidence type="ECO:0000256" key="2">
    <source>
        <dbReference type="SAM" id="MobiDB-lite"/>
    </source>
</evidence>
<dbReference type="Proteomes" id="UP001633002">
    <property type="component" value="Unassembled WGS sequence"/>
</dbReference>
<dbReference type="InterPro" id="IPR006121">
    <property type="entry name" value="HMA_dom"/>
</dbReference>
<evidence type="ECO:0000259" key="3">
    <source>
        <dbReference type="PROSITE" id="PS50846"/>
    </source>
</evidence>
<sequence>MSSESTLCYDGYDPNWILGKPLENLEIPPAPAEPDPANVPVPPDPATEDKKDYLEEKENIGEEKKEEDTKGEDESEKKEEETEGEEKKEDEAKGDDNKEDKQEETTKEEPPTPPLPPDPVKLKVPFCCEACEEKVRAIFRVMSGVESVVVDTESGLVTITGNVKSEECLNLAKKVAKRAEIL</sequence>
<feature type="compositionally biased region" description="Basic and acidic residues" evidence="2">
    <location>
        <begin position="75"/>
        <end position="110"/>
    </location>
</feature>
<dbReference type="GO" id="GO:0046872">
    <property type="term" value="F:metal ion binding"/>
    <property type="evidence" value="ECO:0007669"/>
    <property type="project" value="UniProtKB-KW"/>
</dbReference>
<feature type="region of interest" description="Disordered" evidence="2">
    <location>
        <begin position="1"/>
        <end position="119"/>
    </location>
</feature>
<name>A0ABD3HVM6_9MARC</name>
<dbReference type="SUPFAM" id="SSF55008">
    <property type="entry name" value="HMA, heavy metal-associated domain"/>
    <property type="match status" value="1"/>
</dbReference>
<evidence type="ECO:0000313" key="4">
    <source>
        <dbReference type="EMBL" id="KAL3694330.1"/>
    </source>
</evidence>
<reference evidence="4 5" key="1">
    <citation type="submission" date="2024-09" db="EMBL/GenBank/DDBJ databases">
        <title>Chromosome-scale assembly of Riccia sorocarpa.</title>
        <authorList>
            <person name="Paukszto L."/>
        </authorList>
    </citation>
    <scope>NUCLEOTIDE SEQUENCE [LARGE SCALE GENOMIC DNA]</scope>
    <source>
        <strain evidence="4">LP-2024</strain>
        <tissue evidence="4">Aerial parts of the thallus</tissue>
    </source>
</reference>
<evidence type="ECO:0000313" key="5">
    <source>
        <dbReference type="Proteomes" id="UP001633002"/>
    </source>
</evidence>
<dbReference type="Gene3D" id="3.30.70.100">
    <property type="match status" value="1"/>
</dbReference>